<dbReference type="RefSeq" id="WP_080842231.1">
    <property type="nucleotide sequence ID" value="NZ_LT009723.1"/>
</dbReference>
<feature type="domain" description="Calcineurin-like phosphoesterase" evidence="1">
    <location>
        <begin position="32"/>
        <end position="126"/>
    </location>
</feature>
<reference evidence="3" key="1">
    <citation type="submission" date="2016-01" db="EMBL/GenBank/DDBJ databases">
        <authorList>
            <person name="Regsiter A."/>
            <person name="william w."/>
        </authorList>
    </citation>
    <scope>NUCLEOTIDE SEQUENCE [LARGE SCALE GENOMIC DNA]</scope>
    <source>
        <strain evidence="3">CFBP 6623</strain>
    </source>
</reference>
<accession>A0A1S7Q0K7</accession>
<dbReference type="Proteomes" id="UP000191988">
    <property type="component" value="Unassembled WGS sequence"/>
</dbReference>
<dbReference type="PANTHER" id="PTHR42850">
    <property type="entry name" value="METALLOPHOSPHOESTERASE"/>
    <property type="match status" value="1"/>
</dbReference>
<keyword evidence="3" id="KW-1185">Reference proteome</keyword>
<dbReference type="STRING" id="1183432.AGR3A_Cc370056"/>
<dbReference type="SUPFAM" id="SSF56300">
    <property type="entry name" value="Metallo-dependent phosphatases"/>
    <property type="match status" value="1"/>
</dbReference>
<evidence type="ECO:0000259" key="1">
    <source>
        <dbReference type="Pfam" id="PF00149"/>
    </source>
</evidence>
<name>A0A1S7Q0K7_9HYPH</name>
<evidence type="ECO:0000313" key="2">
    <source>
        <dbReference type="EMBL" id="CUX29177.1"/>
    </source>
</evidence>
<gene>
    <name evidence="2" type="ORF">AGR3A_Cc370056</name>
</gene>
<dbReference type="InterPro" id="IPR050126">
    <property type="entry name" value="Ap4A_hydrolase"/>
</dbReference>
<dbReference type="EMBL" id="FBWK01000031">
    <property type="protein sequence ID" value="CUX29177.1"/>
    <property type="molecule type" value="Genomic_DNA"/>
</dbReference>
<dbReference type="Gene3D" id="3.60.21.10">
    <property type="match status" value="1"/>
</dbReference>
<proteinExistence type="predicted"/>
<dbReference type="AlphaFoldDB" id="A0A1S7Q0K7"/>
<dbReference type="GO" id="GO:0005737">
    <property type="term" value="C:cytoplasm"/>
    <property type="evidence" value="ECO:0007669"/>
    <property type="project" value="TreeGrafter"/>
</dbReference>
<protein>
    <submittedName>
        <fullName evidence="2">Metallophosphoesterase</fullName>
    </submittedName>
</protein>
<dbReference type="Pfam" id="PF00149">
    <property type="entry name" value="Metallophos"/>
    <property type="match status" value="1"/>
</dbReference>
<dbReference type="InterPro" id="IPR004843">
    <property type="entry name" value="Calcineurin-like_PHP"/>
</dbReference>
<evidence type="ECO:0000313" key="3">
    <source>
        <dbReference type="Proteomes" id="UP000191988"/>
    </source>
</evidence>
<sequence>MTKLFTPMNCIDDAKASYLASEGVRLLQNHSHIDVIPDIHADLDRLTKTLTYLGYRESASCWAHPEGRIVAFLGDFIDGGDQNSVVISLVRAMQRHGHAIAIMGNHELNALLYHEHGENSERTSDGFMRAHTLKNTAQHETFLKEFPIGAPQTQEVLDWFMTLPLFMDLPGIRLVHAYWDDRHIDTIRRRTGDARLKRDDLQELAFETDASPFADAVLSSLKGPEAELPHGHSFTDIKGHTRTAVRLKWWQAGDRTWRSSALSVPRSDDLPDTPVIESGGINFYGAQEKPVFFGHYKMLSQPELAAHNALCLDYIERPCAYRWNGEQLLSTDNLILVPK</sequence>
<dbReference type="PANTHER" id="PTHR42850:SF7">
    <property type="entry name" value="BIS(5'-NUCLEOSYL)-TETRAPHOSPHATASE PRPE [ASYMMETRICAL]"/>
    <property type="match status" value="1"/>
</dbReference>
<organism evidence="2 3">
    <name type="scientific">Agrobacterium tomkonis CFBP 6623</name>
    <dbReference type="NCBI Taxonomy" id="1183432"/>
    <lineage>
        <taxon>Bacteria</taxon>
        <taxon>Pseudomonadati</taxon>
        <taxon>Pseudomonadota</taxon>
        <taxon>Alphaproteobacteria</taxon>
        <taxon>Hyphomicrobiales</taxon>
        <taxon>Rhizobiaceae</taxon>
        <taxon>Rhizobium/Agrobacterium group</taxon>
        <taxon>Agrobacterium</taxon>
        <taxon>Agrobacterium tumefaciens complex</taxon>
    </lineage>
</organism>
<dbReference type="GO" id="GO:0016791">
    <property type="term" value="F:phosphatase activity"/>
    <property type="evidence" value="ECO:0007669"/>
    <property type="project" value="TreeGrafter"/>
</dbReference>
<dbReference type="InterPro" id="IPR029052">
    <property type="entry name" value="Metallo-depent_PP-like"/>
</dbReference>